<reference evidence="1" key="1">
    <citation type="journal article" date="2014" name="Front. Microbiol.">
        <title>High frequency of phylogenetically diverse reductive dehalogenase-homologous genes in deep subseafloor sedimentary metagenomes.</title>
        <authorList>
            <person name="Kawai M."/>
            <person name="Futagami T."/>
            <person name="Toyoda A."/>
            <person name="Takaki Y."/>
            <person name="Nishi S."/>
            <person name="Hori S."/>
            <person name="Arai W."/>
            <person name="Tsubouchi T."/>
            <person name="Morono Y."/>
            <person name="Uchiyama I."/>
            <person name="Ito T."/>
            <person name="Fujiyama A."/>
            <person name="Inagaki F."/>
            <person name="Takami H."/>
        </authorList>
    </citation>
    <scope>NUCLEOTIDE SEQUENCE</scope>
    <source>
        <strain evidence="1">Expedition CK06-06</strain>
    </source>
</reference>
<sequence>MKEIVAELTPREPISPTKLMPTLVQEIKNMGYKNFTIDLSVAHTRERINLRTLGIVADTLTIIRADAAFDYIMNEPTNDPTPAVAGMQEDQFEIEEIYITNAAAAAGSIAIIRVNYNPFLIRIR</sequence>
<organism evidence="1">
    <name type="scientific">marine sediment metagenome</name>
    <dbReference type="NCBI Taxonomy" id="412755"/>
    <lineage>
        <taxon>unclassified sequences</taxon>
        <taxon>metagenomes</taxon>
        <taxon>ecological metagenomes</taxon>
    </lineage>
</organism>
<evidence type="ECO:0000313" key="1">
    <source>
        <dbReference type="EMBL" id="GAI93700.1"/>
    </source>
</evidence>
<name>X1U1J0_9ZZZZ</name>
<dbReference type="AlphaFoldDB" id="X1U1J0"/>
<accession>X1U1J0</accession>
<dbReference type="EMBL" id="BARW01023265">
    <property type="protein sequence ID" value="GAI93700.1"/>
    <property type="molecule type" value="Genomic_DNA"/>
</dbReference>
<gene>
    <name evidence="1" type="ORF">S12H4_38623</name>
</gene>
<protein>
    <submittedName>
        <fullName evidence="1">Uncharacterized protein</fullName>
    </submittedName>
</protein>
<comment type="caution">
    <text evidence="1">The sequence shown here is derived from an EMBL/GenBank/DDBJ whole genome shotgun (WGS) entry which is preliminary data.</text>
</comment>
<proteinExistence type="predicted"/>